<organism evidence="1 2">
    <name type="scientific">Exiguobacterium chiriqhucha RW-2</name>
    <dbReference type="NCBI Taxonomy" id="1345023"/>
    <lineage>
        <taxon>Bacteria</taxon>
        <taxon>Bacillati</taxon>
        <taxon>Bacillota</taxon>
        <taxon>Bacilli</taxon>
        <taxon>Bacillales</taxon>
        <taxon>Bacillales Family XII. Incertae Sedis</taxon>
        <taxon>Exiguobacterium</taxon>
    </lineage>
</organism>
<keyword evidence="2" id="KW-1185">Reference proteome</keyword>
<name>U1LV93_9BACL</name>
<dbReference type="EMBL" id="ATCL01000020">
    <property type="protein sequence ID" value="ERG66137.1"/>
    <property type="molecule type" value="Genomic_DNA"/>
</dbReference>
<dbReference type="AlphaFoldDB" id="U1LV93"/>
<reference evidence="1 2" key="1">
    <citation type="journal article" date="2013" name="Genome Announc.">
        <title>Draft Genome Sequence of Exiguobacterium pavilionensis Strain RW-2, with Wide Thermal, Salinity, and pH Tolerance, Isolated from Modern Freshwater Microbialites.</title>
        <authorList>
            <person name="White R.A.III."/>
            <person name="Grassa C.J."/>
            <person name="Suttle C.A."/>
        </authorList>
    </citation>
    <scope>NUCLEOTIDE SEQUENCE [LARGE SCALE GENOMIC DNA]</scope>
    <source>
        <strain evidence="1 2">RW-2</strain>
    </source>
</reference>
<sequence>MRTISFELNEEDERLIRAYAKSKNLSLSTLVRDTVFERIENELDLKFYNEAMHRH</sequence>
<comment type="caution">
    <text evidence="1">The sequence shown here is derived from an EMBL/GenBank/DDBJ whole genome shotgun (WGS) entry which is preliminary data.</text>
</comment>
<dbReference type="STRING" id="1385984.GCA_000702565_02183"/>
<dbReference type="Pfam" id="PF19807">
    <property type="entry name" value="DUF6290"/>
    <property type="match status" value="1"/>
</dbReference>
<evidence type="ECO:0000313" key="2">
    <source>
        <dbReference type="Proteomes" id="UP000016464"/>
    </source>
</evidence>
<dbReference type="Proteomes" id="UP000016464">
    <property type="component" value="Unassembled WGS sequence"/>
</dbReference>
<dbReference type="RefSeq" id="WP_021066764.1">
    <property type="nucleotide sequence ID" value="NZ_ATCL01000020.1"/>
</dbReference>
<protein>
    <recommendedName>
        <fullName evidence="3">CopG family transcriptional regulator</fullName>
    </recommendedName>
</protein>
<evidence type="ECO:0000313" key="1">
    <source>
        <dbReference type="EMBL" id="ERG66137.1"/>
    </source>
</evidence>
<gene>
    <name evidence="1" type="ORF">M467_02485</name>
</gene>
<accession>U1LV93</accession>
<evidence type="ECO:0008006" key="3">
    <source>
        <dbReference type="Google" id="ProtNLM"/>
    </source>
</evidence>
<proteinExistence type="predicted"/>
<dbReference type="NCBIfam" id="NF046040">
    <property type="entry name" value="RelB_antitoxin"/>
    <property type="match status" value="1"/>
</dbReference>
<dbReference type="InterPro" id="IPR046257">
    <property type="entry name" value="DUF6290"/>
</dbReference>